<dbReference type="Gene3D" id="2.60.40.680">
    <property type="match status" value="1"/>
</dbReference>
<evidence type="ECO:0000259" key="1">
    <source>
        <dbReference type="PROSITE" id="PS51766"/>
    </source>
</evidence>
<dbReference type="SUPFAM" id="SSF63446">
    <property type="entry name" value="Type I dockerin domain"/>
    <property type="match status" value="1"/>
</dbReference>
<protein>
    <submittedName>
        <fullName evidence="2">Cohesin domain protein</fullName>
    </submittedName>
</protein>
<dbReference type="Pfam" id="PF00963">
    <property type="entry name" value="Cohesin"/>
    <property type="match status" value="1"/>
</dbReference>
<dbReference type="GO" id="GO:0004553">
    <property type="term" value="F:hydrolase activity, hydrolyzing O-glycosyl compounds"/>
    <property type="evidence" value="ECO:0007669"/>
    <property type="project" value="InterPro"/>
</dbReference>
<dbReference type="CDD" id="cd08547">
    <property type="entry name" value="Type_II_cohesin"/>
    <property type="match status" value="1"/>
</dbReference>
<evidence type="ECO:0000313" key="2">
    <source>
        <dbReference type="EMBL" id="OQB72741.1"/>
    </source>
</evidence>
<dbReference type="GO" id="GO:0000272">
    <property type="term" value="P:polysaccharide catabolic process"/>
    <property type="evidence" value="ECO:0007669"/>
    <property type="project" value="InterPro"/>
</dbReference>
<dbReference type="InterPro" id="IPR016134">
    <property type="entry name" value="Dockerin_dom"/>
</dbReference>
<accession>A0A1V6C7B1</accession>
<name>A0A1V6C7B1_UNCT6</name>
<sequence>MVPINISTAKGLAGFQIKIIYDKNVLNVMNVKQGELTTNWNINDSTNQGEILIKGVNKALQGLEGGKGSICTVTFSVVGNIPEEGVPIILESVNIADKEARSMPYVSENGIVLPGIKGDFNHDSIVDIFDVILCLRQALEIDPSVDNADMNKDGVVDIFDVILVLRKALGID</sequence>
<dbReference type="Proteomes" id="UP000485562">
    <property type="component" value="Unassembled WGS sequence"/>
</dbReference>
<comment type="caution">
    <text evidence="2">The sequence shown here is derived from an EMBL/GenBank/DDBJ whole genome shotgun (WGS) entry which is preliminary data.</text>
</comment>
<dbReference type="InterPro" id="IPR018247">
    <property type="entry name" value="EF_Hand_1_Ca_BS"/>
</dbReference>
<dbReference type="PROSITE" id="PS00018">
    <property type="entry name" value="EF_HAND_1"/>
    <property type="match status" value="1"/>
</dbReference>
<proteinExistence type="predicted"/>
<dbReference type="InterPro" id="IPR002102">
    <property type="entry name" value="Cohesin_dom"/>
</dbReference>
<dbReference type="EMBL" id="MWDQ01000115">
    <property type="protein sequence ID" value="OQB72741.1"/>
    <property type="molecule type" value="Genomic_DNA"/>
</dbReference>
<feature type="domain" description="Dockerin" evidence="1">
    <location>
        <begin position="113"/>
        <end position="172"/>
    </location>
</feature>
<dbReference type="Pfam" id="PF00404">
    <property type="entry name" value="Dockerin_1"/>
    <property type="match status" value="1"/>
</dbReference>
<gene>
    <name evidence="2" type="ORF">BWX89_01224</name>
</gene>
<dbReference type="SUPFAM" id="SSF49384">
    <property type="entry name" value="Carbohydrate-binding domain"/>
    <property type="match status" value="1"/>
</dbReference>
<organism evidence="2">
    <name type="scientific">candidate division TA06 bacterium ADurb.Bin131</name>
    <dbReference type="NCBI Taxonomy" id="1852827"/>
    <lineage>
        <taxon>Bacteria</taxon>
        <taxon>Bacteria division TA06</taxon>
    </lineage>
</organism>
<reference evidence="2" key="1">
    <citation type="submission" date="2017-02" db="EMBL/GenBank/DDBJ databases">
        <title>Delving into the versatile metabolic prowess of the omnipresent phylum Bacteroidetes.</title>
        <authorList>
            <person name="Nobu M.K."/>
            <person name="Mei R."/>
            <person name="Narihiro T."/>
            <person name="Kuroda K."/>
            <person name="Liu W.-T."/>
        </authorList>
    </citation>
    <scope>NUCLEOTIDE SEQUENCE</scope>
    <source>
        <strain evidence="2">ADurb.Bin131</strain>
    </source>
</reference>
<dbReference type="InterPro" id="IPR036439">
    <property type="entry name" value="Dockerin_dom_sf"/>
</dbReference>
<dbReference type="AlphaFoldDB" id="A0A1V6C7B1"/>
<dbReference type="InterPro" id="IPR008965">
    <property type="entry name" value="CBM2/CBM3_carb-bd_dom_sf"/>
</dbReference>
<dbReference type="PROSITE" id="PS51766">
    <property type="entry name" value="DOCKERIN"/>
    <property type="match status" value="1"/>
</dbReference>
<dbReference type="InterPro" id="IPR002105">
    <property type="entry name" value="Dockerin_1_rpt"/>
</dbReference>
<dbReference type="GO" id="GO:0030246">
    <property type="term" value="F:carbohydrate binding"/>
    <property type="evidence" value="ECO:0007669"/>
    <property type="project" value="InterPro"/>
</dbReference>
<dbReference type="Gene3D" id="1.10.1330.10">
    <property type="entry name" value="Dockerin domain"/>
    <property type="match status" value="1"/>
</dbReference>